<keyword evidence="3" id="KW-0325">Glycoprotein</keyword>
<evidence type="ECO:0000256" key="5">
    <source>
        <dbReference type="SAM" id="MobiDB-lite"/>
    </source>
</evidence>
<dbReference type="PROSITE" id="PS51470">
    <property type="entry name" value="FG_GAP"/>
    <property type="match status" value="2"/>
</dbReference>
<dbReference type="PANTHER" id="PTHR36220">
    <property type="entry name" value="UNNAMED PRODUCT"/>
    <property type="match status" value="1"/>
</dbReference>
<dbReference type="InterPro" id="IPR028994">
    <property type="entry name" value="Integrin_alpha_N"/>
</dbReference>
<dbReference type="EMBL" id="JATAAI010000046">
    <property type="protein sequence ID" value="KAK1733655.1"/>
    <property type="molecule type" value="Genomic_DNA"/>
</dbReference>
<name>A0AAD8XUE1_9STRA</name>
<sequence>MVNHPNAIPICQKDDDNDEMDSKNSGGRGVSSLGDSFSIESFDNDDDAADSSFSDSDASHINEAPTLKAYELELRKAFAAVATVEQHRRASHSANNRLIKAASKEEEETIRNTSRRTSADWEDMIHKKEEEKRRKRDAEVAVQTAVSASPCAVVPIDVSIAHGNEENSIAHVENGVESDVESDAEVPGNAGQENETKAASQQQQRELTNSHKRRIMAISIMMTFGLMLILGLVIGLKGQGYNPATSQNLRGDNEAPTPTSKPPPAVIPSKQPTSSDEGTISMTAPMETAVAESAAIATTVGAVSGQSPLTTTTSTQPTKSNSTTLVCDLVKPAGDQCSQALQLLEKCVSSETASGNRYGTSIAIHANGEDVLAAVGANFDNHATLLSYDKSTRTWDHISNLNSFDSNSGSSSMISYNQFKSAVAISSEWIAISTPIDMASSSVTLYRVSDAIQNGDNVVPDFSIEQVDKKPGSRFGSSLAIDDKILVVGAERDRDNKGSVYIYRDDNGWRLVSKLQSDNVSTHPQGNFGHSVAIAQGILAVGAPNDTANGMQRCGSVYIFQQTPGGFAYIQKISPRELLAGDQFGYVVTIDVTYNPTTDMREDRIAIGTHMDDDKGMDSGSVYIYLRRDGERSFSLEQKLLPSELSPKSAFGSSIDMQGNRMVVGSKGYGVARLFEYNGESWVEIGSTKDVDSGRALGDDFGSSVSIASWKESINGDGGVVLVGGPLNDEVGEDSGRIYSYAICNTDLNQADTLFTLPKSKKEAERNKRKRIEANDPVALREVGTRLLKNGDYKDAFQYLSKAVEYGDVASHYYLSLMYCNGQGVNKDKKEEVYHLEQAAIGGHTNGRCNLGAYEWNIGRWERAVKHYVIAAKLGHDVSLRRVRENYTAGLVSKEDFAAALRAHQAFVDAMKSPQREEAESYFRNAKKRSSVS</sequence>
<evidence type="ECO:0000313" key="8">
    <source>
        <dbReference type="Proteomes" id="UP001224775"/>
    </source>
</evidence>
<dbReference type="InterPro" id="IPR011990">
    <property type="entry name" value="TPR-like_helical_dom_sf"/>
</dbReference>
<dbReference type="Gene3D" id="2.130.10.130">
    <property type="entry name" value="Integrin alpha, N-terminal"/>
    <property type="match status" value="1"/>
</dbReference>
<feature type="compositionally biased region" description="Polar residues" evidence="5">
    <location>
        <begin position="191"/>
        <end position="207"/>
    </location>
</feature>
<keyword evidence="6" id="KW-1133">Transmembrane helix</keyword>
<keyword evidence="1" id="KW-0732">Signal</keyword>
<feature type="transmembrane region" description="Helical" evidence="6">
    <location>
        <begin position="215"/>
        <end position="236"/>
    </location>
</feature>
<feature type="region of interest" description="Disordered" evidence="5">
    <location>
        <begin position="176"/>
        <end position="209"/>
    </location>
</feature>
<keyword evidence="6" id="KW-0812">Transmembrane</keyword>
<evidence type="ECO:0000313" key="7">
    <source>
        <dbReference type="EMBL" id="KAK1733655.1"/>
    </source>
</evidence>
<comment type="caution">
    <text evidence="7">The sequence shown here is derived from an EMBL/GenBank/DDBJ whole genome shotgun (WGS) entry which is preliminary data.</text>
</comment>
<evidence type="ECO:0000256" key="3">
    <source>
        <dbReference type="ARBA" id="ARBA00023180"/>
    </source>
</evidence>
<gene>
    <name evidence="7" type="ORF">QTG54_015698</name>
</gene>
<dbReference type="SUPFAM" id="SSF69318">
    <property type="entry name" value="Integrin alpha N-terminal domain"/>
    <property type="match status" value="1"/>
</dbReference>
<feature type="region of interest" description="Disordered" evidence="5">
    <location>
        <begin position="245"/>
        <end position="280"/>
    </location>
</feature>
<evidence type="ECO:0000256" key="1">
    <source>
        <dbReference type="ARBA" id="ARBA00022729"/>
    </source>
</evidence>
<dbReference type="SUPFAM" id="SSF81901">
    <property type="entry name" value="HCP-like"/>
    <property type="match status" value="1"/>
</dbReference>
<dbReference type="Proteomes" id="UP001224775">
    <property type="component" value="Unassembled WGS sequence"/>
</dbReference>
<dbReference type="SMART" id="SM00191">
    <property type="entry name" value="Int_alpha"/>
    <property type="match status" value="4"/>
</dbReference>
<feature type="repeat" description="FG-GAP" evidence="4">
    <location>
        <begin position="687"/>
        <end position="750"/>
    </location>
</feature>
<reference evidence="7" key="1">
    <citation type="submission" date="2023-06" db="EMBL/GenBank/DDBJ databases">
        <title>Survivors Of The Sea: Transcriptome response of Skeletonema marinoi to long-term dormancy.</title>
        <authorList>
            <person name="Pinder M.I.M."/>
            <person name="Kourtchenko O."/>
            <person name="Robertson E.K."/>
            <person name="Larsson T."/>
            <person name="Maumus F."/>
            <person name="Osuna-Cruz C.M."/>
            <person name="Vancaester E."/>
            <person name="Stenow R."/>
            <person name="Vandepoele K."/>
            <person name="Ploug H."/>
            <person name="Bruchert V."/>
            <person name="Godhe A."/>
            <person name="Topel M."/>
        </authorList>
    </citation>
    <scope>NUCLEOTIDE SEQUENCE</scope>
    <source>
        <strain evidence="7">R05AC</strain>
    </source>
</reference>
<evidence type="ECO:0000256" key="2">
    <source>
        <dbReference type="ARBA" id="ARBA00022737"/>
    </source>
</evidence>
<dbReference type="SMART" id="SM00671">
    <property type="entry name" value="SEL1"/>
    <property type="match status" value="2"/>
</dbReference>
<keyword evidence="6" id="KW-0472">Membrane</keyword>
<feature type="region of interest" description="Disordered" evidence="5">
    <location>
        <begin position="914"/>
        <end position="933"/>
    </location>
</feature>
<keyword evidence="2" id="KW-0677">Repeat</keyword>
<keyword evidence="8" id="KW-1185">Reference proteome</keyword>
<dbReference type="AlphaFoldDB" id="A0AAD8XUE1"/>
<protein>
    <submittedName>
        <fullName evidence="7">Tetratricopeptide repeat-containing protein</fullName>
    </submittedName>
</protein>
<feature type="compositionally biased region" description="Polar residues" evidence="5">
    <location>
        <begin position="270"/>
        <end position="280"/>
    </location>
</feature>
<dbReference type="Pfam" id="PF14312">
    <property type="entry name" value="FG-GAP_2"/>
    <property type="match status" value="3"/>
</dbReference>
<feature type="region of interest" description="Disordered" evidence="5">
    <location>
        <begin position="1"/>
        <end position="62"/>
    </location>
</feature>
<dbReference type="InterPro" id="IPR013519">
    <property type="entry name" value="Int_alpha_beta-p"/>
</dbReference>
<organism evidence="7 8">
    <name type="scientific">Skeletonema marinoi</name>
    <dbReference type="NCBI Taxonomy" id="267567"/>
    <lineage>
        <taxon>Eukaryota</taxon>
        <taxon>Sar</taxon>
        <taxon>Stramenopiles</taxon>
        <taxon>Ochrophyta</taxon>
        <taxon>Bacillariophyta</taxon>
        <taxon>Coscinodiscophyceae</taxon>
        <taxon>Thalassiosirophycidae</taxon>
        <taxon>Thalassiosirales</taxon>
        <taxon>Skeletonemataceae</taxon>
        <taxon>Skeletonema</taxon>
        <taxon>Skeletonema marinoi-dohrnii complex</taxon>
    </lineage>
</organism>
<dbReference type="PANTHER" id="PTHR36220:SF1">
    <property type="entry name" value="GAMMA TUBULIN COMPLEX COMPONENT C-TERMINAL DOMAIN-CONTAINING PROTEIN"/>
    <property type="match status" value="1"/>
</dbReference>
<feature type="repeat" description="FG-GAP" evidence="4">
    <location>
        <begin position="461"/>
        <end position="512"/>
    </location>
</feature>
<proteinExistence type="predicted"/>
<evidence type="ECO:0000256" key="4">
    <source>
        <dbReference type="PROSITE-ProRule" id="PRU00803"/>
    </source>
</evidence>
<dbReference type="Gene3D" id="1.25.40.10">
    <property type="entry name" value="Tetratricopeptide repeat domain"/>
    <property type="match status" value="1"/>
</dbReference>
<evidence type="ECO:0000256" key="6">
    <source>
        <dbReference type="SAM" id="Phobius"/>
    </source>
</evidence>
<dbReference type="InterPro" id="IPR013517">
    <property type="entry name" value="FG-GAP"/>
</dbReference>
<dbReference type="InterPro" id="IPR006597">
    <property type="entry name" value="Sel1-like"/>
</dbReference>
<accession>A0AAD8XUE1</accession>